<feature type="domain" description="Myosin N-terminal SH3-like" evidence="11">
    <location>
        <begin position="34"/>
        <end position="83"/>
    </location>
</feature>
<dbReference type="GO" id="GO:0005524">
    <property type="term" value="F:ATP binding"/>
    <property type="evidence" value="ECO:0007669"/>
    <property type="project" value="UniProtKB-UniRule"/>
</dbReference>
<evidence type="ECO:0000256" key="3">
    <source>
        <dbReference type="ARBA" id="ARBA00022840"/>
    </source>
</evidence>
<keyword evidence="5" id="KW-0175">Coiled coil</keyword>
<protein>
    <submittedName>
        <fullName evidence="12">MYH2 protein</fullName>
    </submittedName>
</protein>
<dbReference type="Pfam" id="PF00063">
    <property type="entry name" value="Myosin_head"/>
    <property type="match status" value="2"/>
</dbReference>
<dbReference type="InterPro" id="IPR027417">
    <property type="entry name" value="P-loop_NTPase"/>
</dbReference>
<dbReference type="CDD" id="cd01377">
    <property type="entry name" value="MYSc_class_II"/>
    <property type="match status" value="1"/>
</dbReference>
<organism evidence="12 13">
    <name type="scientific">Glaucidium brasilianum</name>
    <name type="common">Ferruginous pygmy-owl</name>
    <dbReference type="NCBI Taxonomy" id="78217"/>
    <lineage>
        <taxon>Eukaryota</taxon>
        <taxon>Metazoa</taxon>
        <taxon>Chordata</taxon>
        <taxon>Craniata</taxon>
        <taxon>Vertebrata</taxon>
        <taxon>Euteleostomi</taxon>
        <taxon>Archelosauria</taxon>
        <taxon>Archosauria</taxon>
        <taxon>Dinosauria</taxon>
        <taxon>Saurischia</taxon>
        <taxon>Theropoda</taxon>
        <taxon>Coelurosauria</taxon>
        <taxon>Aves</taxon>
        <taxon>Neognathae</taxon>
        <taxon>Neoaves</taxon>
        <taxon>Telluraves</taxon>
        <taxon>Strigiformes</taxon>
        <taxon>Strigidae</taxon>
        <taxon>Glaucidium</taxon>
    </lineage>
</organism>
<keyword evidence="8 9" id="KW-0009">Actin-binding</keyword>
<keyword evidence="2 9" id="KW-0547">Nucleotide-binding</keyword>
<keyword evidence="6 9" id="KW-0518">Myosin</keyword>
<keyword evidence="7 9" id="KW-0505">Motor protein</keyword>
<dbReference type="OrthoDB" id="312459at2759"/>
<dbReference type="FunFam" id="1.20.58.530:FF:000001">
    <property type="entry name" value="Myosin heavy chain"/>
    <property type="match status" value="1"/>
</dbReference>
<gene>
    <name evidence="12" type="primary">Myh2</name>
    <name evidence="12" type="ORF">GLABRA_R09893</name>
</gene>
<evidence type="ECO:0000259" key="10">
    <source>
        <dbReference type="PROSITE" id="PS51456"/>
    </source>
</evidence>
<keyword evidence="3 9" id="KW-0067">ATP-binding</keyword>
<feature type="non-terminal residue" evidence="12">
    <location>
        <position position="1"/>
    </location>
</feature>
<dbReference type="SUPFAM" id="SSF52540">
    <property type="entry name" value="P-loop containing nucleoside triphosphate hydrolases"/>
    <property type="match status" value="1"/>
</dbReference>
<feature type="non-terminal residue" evidence="12">
    <location>
        <position position="563"/>
    </location>
</feature>
<feature type="binding site" evidence="9">
    <location>
        <begin position="173"/>
        <end position="180"/>
    </location>
    <ligand>
        <name>ATP</name>
        <dbReference type="ChEBI" id="CHEBI:30616"/>
    </ligand>
</feature>
<dbReference type="InterPro" id="IPR036961">
    <property type="entry name" value="Kinesin_motor_dom_sf"/>
</dbReference>
<dbReference type="PANTHER" id="PTHR13140:SF857">
    <property type="entry name" value="MYOSIN-11"/>
    <property type="match status" value="1"/>
</dbReference>
<dbReference type="AlphaFoldDB" id="A0A7L0SDH5"/>
<dbReference type="InterPro" id="IPR001609">
    <property type="entry name" value="Myosin_head_motor_dom-like"/>
</dbReference>
<evidence type="ECO:0000256" key="4">
    <source>
        <dbReference type="ARBA" id="ARBA00022860"/>
    </source>
</evidence>
<dbReference type="InterPro" id="IPR004009">
    <property type="entry name" value="SH3_Myosin"/>
</dbReference>
<comment type="similarity">
    <text evidence="1 9">Belongs to the TRAFAC class myosin-kinesin ATPase superfamily. Myosin family.</text>
</comment>
<dbReference type="SMART" id="SM00242">
    <property type="entry name" value="MYSc"/>
    <property type="match status" value="1"/>
</dbReference>
<dbReference type="FunFam" id="2.30.30.360:FF:000001">
    <property type="entry name" value="Myosin heavy chain"/>
    <property type="match status" value="1"/>
</dbReference>
<dbReference type="PRINTS" id="PR00193">
    <property type="entry name" value="MYOSINHEAVY"/>
</dbReference>
<evidence type="ECO:0000256" key="2">
    <source>
        <dbReference type="ARBA" id="ARBA00022741"/>
    </source>
</evidence>
<dbReference type="Pfam" id="PF02736">
    <property type="entry name" value="Myosin_N"/>
    <property type="match status" value="1"/>
</dbReference>
<dbReference type="InterPro" id="IPR008989">
    <property type="entry name" value="Myosin_S1_N"/>
</dbReference>
<evidence type="ECO:0000313" key="12">
    <source>
        <dbReference type="EMBL" id="NXL40416.1"/>
    </source>
</evidence>
<dbReference type="GO" id="GO:0005737">
    <property type="term" value="C:cytoplasm"/>
    <property type="evidence" value="ECO:0007669"/>
    <property type="project" value="UniProtKB-ARBA"/>
</dbReference>
<evidence type="ECO:0000256" key="9">
    <source>
        <dbReference type="PROSITE-ProRule" id="PRU00782"/>
    </source>
</evidence>
<evidence type="ECO:0000256" key="5">
    <source>
        <dbReference type="ARBA" id="ARBA00023054"/>
    </source>
</evidence>
<dbReference type="Gene3D" id="2.30.30.360">
    <property type="entry name" value="Myosin S1 fragment, N-terminal"/>
    <property type="match status" value="1"/>
</dbReference>
<dbReference type="GO" id="GO:0051015">
    <property type="term" value="F:actin filament binding"/>
    <property type="evidence" value="ECO:0007669"/>
    <property type="project" value="InterPro"/>
</dbReference>
<dbReference type="GO" id="GO:0000146">
    <property type="term" value="F:microfilament motor activity"/>
    <property type="evidence" value="ECO:0007669"/>
    <property type="project" value="TreeGrafter"/>
</dbReference>
<dbReference type="Gene3D" id="3.40.850.10">
    <property type="entry name" value="Kinesin motor domain"/>
    <property type="match status" value="1"/>
</dbReference>
<comment type="caution">
    <text evidence="9">Lacks conserved residue(s) required for the propagation of feature annotation.</text>
</comment>
<dbReference type="PANTHER" id="PTHR13140">
    <property type="entry name" value="MYOSIN"/>
    <property type="match status" value="1"/>
</dbReference>
<evidence type="ECO:0000256" key="7">
    <source>
        <dbReference type="ARBA" id="ARBA00023175"/>
    </source>
</evidence>
<dbReference type="GO" id="GO:0007015">
    <property type="term" value="P:actin filament organization"/>
    <property type="evidence" value="ECO:0007669"/>
    <property type="project" value="TreeGrafter"/>
</dbReference>
<dbReference type="Proteomes" id="UP000591073">
    <property type="component" value="Unassembled WGS sequence"/>
</dbReference>
<evidence type="ECO:0000256" key="8">
    <source>
        <dbReference type="ARBA" id="ARBA00023203"/>
    </source>
</evidence>
<dbReference type="Gene3D" id="1.10.10.820">
    <property type="match status" value="1"/>
</dbReference>
<dbReference type="GO" id="GO:0016020">
    <property type="term" value="C:membrane"/>
    <property type="evidence" value="ECO:0007669"/>
    <property type="project" value="TreeGrafter"/>
</dbReference>
<evidence type="ECO:0000256" key="6">
    <source>
        <dbReference type="ARBA" id="ARBA00023123"/>
    </source>
</evidence>
<feature type="domain" description="Myosin motor" evidence="10">
    <location>
        <begin position="87"/>
        <end position="563"/>
    </location>
</feature>
<accession>A0A7L0SDH5</accession>
<dbReference type="FunFam" id="1.20.120.720:FF:000001">
    <property type="entry name" value="Myosin heavy chain, muscle"/>
    <property type="match status" value="1"/>
</dbReference>
<name>A0A7L0SDH5_GLABR</name>
<proteinExistence type="inferred from homology"/>
<dbReference type="PROSITE" id="PS51844">
    <property type="entry name" value="SH3_LIKE"/>
    <property type="match status" value="1"/>
</dbReference>
<dbReference type="FunFam" id="1.10.10.820:FF:000001">
    <property type="entry name" value="Myosin heavy chain"/>
    <property type="match status" value="1"/>
</dbReference>
<dbReference type="GO" id="GO:0016459">
    <property type="term" value="C:myosin complex"/>
    <property type="evidence" value="ECO:0007669"/>
    <property type="project" value="UniProtKB-KW"/>
</dbReference>
<evidence type="ECO:0000313" key="13">
    <source>
        <dbReference type="Proteomes" id="UP000591073"/>
    </source>
</evidence>
<dbReference type="FunFam" id="3.40.850.10:FF:000101">
    <property type="entry name" value="Slow myosin heavy chain 2"/>
    <property type="match status" value="1"/>
</dbReference>
<keyword evidence="4" id="KW-0112">Calmodulin-binding</keyword>
<dbReference type="Gene3D" id="1.20.120.720">
    <property type="entry name" value="Myosin VI head, motor domain, U50 subdomain"/>
    <property type="match status" value="1"/>
</dbReference>
<dbReference type="GO" id="GO:0005516">
    <property type="term" value="F:calmodulin binding"/>
    <property type="evidence" value="ECO:0007669"/>
    <property type="project" value="UniProtKB-KW"/>
</dbReference>
<sequence>MASPDAEMAAFGEAAPYLRKSEKERIEAQNKPFDAKSSVFVVHPKESFVKGTIQSRESGKVTVKTEGGETMTVKEDQIFSMNPPKYDKIEDMAMMTHLHEPAVLYNLKERYAAWMIYTYSGLFCVTVNPYKWLPVYNPEVVLAYRGKKRQEAPPHIFSISDNAYQFMLTGEFGESGAGKTVNTKRVIQYFATIAASGEKKKEEQPGKMQKSRVTFQLKAERSYHIFYQIMSNKKPELIDMLLISTNPFDFHYVSQGEVTVPSIDDQEELMATDSAIDILGFSADEKTAIYKLTGAVMHYGNLKFKQKQREEQAEPDGTEVADKAAYLMGLNSAELLKALCYPRVKVGNEYVTKGQTVTQVNNSVGALAKAVFEKMFLWMVVRINQQLDTKQPRQYFIGVLDIAGFEIFDFNSFEQLCINFTNEKLQQFFNHHMFVLEQEEYKKEGIEWEFIDFGMDLAACIELIEKPMGIFSILEEECMFPKATDTSFKNKLYDQHLGKSNNFQKPKPAKGKAEAHFSLVHYAGTVDYNISGWLEKNKDPLNETVIGLYQKSSLKTLALLFAA</sequence>
<comment type="caution">
    <text evidence="12">The sequence shown here is derived from an EMBL/GenBank/DDBJ whole genome shotgun (WGS) entry which is preliminary data.</text>
</comment>
<dbReference type="Gene3D" id="1.20.58.530">
    <property type="match status" value="1"/>
</dbReference>
<evidence type="ECO:0000259" key="11">
    <source>
        <dbReference type="PROSITE" id="PS51844"/>
    </source>
</evidence>
<dbReference type="PROSITE" id="PS51456">
    <property type="entry name" value="MYOSIN_MOTOR"/>
    <property type="match status" value="1"/>
</dbReference>
<reference evidence="12 13" key="1">
    <citation type="submission" date="2019-09" db="EMBL/GenBank/DDBJ databases">
        <title>Bird 10,000 Genomes (B10K) Project - Family phase.</title>
        <authorList>
            <person name="Zhang G."/>
        </authorList>
    </citation>
    <scope>NUCLEOTIDE SEQUENCE [LARGE SCALE GENOMIC DNA]</scope>
    <source>
        <strain evidence="12">B10K-DU-008-63</strain>
    </source>
</reference>
<keyword evidence="13" id="KW-1185">Reference proteome</keyword>
<dbReference type="EMBL" id="VXAP01001597">
    <property type="protein sequence ID" value="NXL40416.1"/>
    <property type="molecule type" value="Genomic_DNA"/>
</dbReference>
<evidence type="ECO:0000256" key="1">
    <source>
        <dbReference type="ARBA" id="ARBA00008314"/>
    </source>
</evidence>